<reference evidence="2 3" key="1">
    <citation type="journal article" date="2016" name="Sci. Rep.">
        <title>The Dendrobium catenatum Lindl. genome sequence provides insights into polysaccharide synthase, floral development and adaptive evolution.</title>
        <authorList>
            <person name="Zhang G.Q."/>
            <person name="Xu Q."/>
            <person name="Bian C."/>
            <person name="Tsai W.C."/>
            <person name="Yeh C.M."/>
            <person name="Liu K.W."/>
            <person name="Yoshida K."/>
            <person name="Zhang L.S."/>
            <person name="Chang S.B."/>
            <person name="Chen F."/>
            <person name="Shi Y."/>
            <person name="Su Y.Y."/>
            <person name="Zhang Y.Q."/>
            <person name="Chen L.J."/>
            <person name="Yin Y."/>
            <person name="Lin M."/>
            <person name="Huang H."/>
            <person name="Deng H."/>
            <person name="Wang Z.W."/>
            <person name="Zhu S.L."/>
            <person name="Zhao X."/>
            <person name="Deng C."/>
            <person name="Niu S.C."/>
            <person name="Huang J."/>
            <person name="Wang M."/>
            <person name="Liu G.H."/>
            <person name="Yang H.J."/>
            <person name="Xiao X.J."/>
            <person name="Hsiao Y.Y."/>
            <person name="Wu W.L."/>
            <person name="Chen Y.Y."/>
            <person name="Mitsuda N."/>
            <person name="Ohme-Takagi M."/>
            <person name="Luo Y.B."/>
            <person name="Van de Peer Y."/>
            <person name="Liu Z.J."/>
        </authorList>
    </citation>
    <scope>NUCLEOTIDE SEQUENCE [LARGE SCALE GENOMIC DNA]</scope>
    <source>
        <tissue evidence="2">The whole plant</tissue>
    </source>
</reference>
<feature type="region of interest" description="Disordered" evidence="1">
    <location>
        <begin position="1"/>
        <end position="24"/>
    </location>
</feature>
<accession>A0A2I0X4E2</accession>
<dbReference type="EMBL" id="KZ502155">
    <property type="protein sequence ID" value="PKU82776.1"/>
    <property type="molecule type" value="Genomic_DNA"/>
</dbReference>
<proteinExistence type="predicted"/>
<organism evidence="2 3">
    <name type="scientific">Dendrobium catenatum</name>
    <dbReference type="NCBI Taxonomy" id="906689"/>
    <lineage>
        <taxon>Eukaryota</taxon>
        <taxon>Viridiplantae</taxon>
        <taxon>Streptophyta</taxon>
        <taxon>Embryophyta</taxon>
        <taxon>Tracheophyta</taxon>
        <taxon>Spermatophyta</taxon>
        <taxon>Magnoliopsida</taxon>
        <taxon>Liliopsida</taxon>
        <taxon>Asparagales</taxon>
        <taxon>Orchidaceae</taxon>
        <taxon>Epidendroideae</taxon>
        <taxon>Malaxideae</taxon>
        <taxon>Dendrobiinae</taxon>
        <taxon>Dendrobium</taxon>
    </lineage>
</organism>
<protein>
    <submittedName>
        <fullName evidence="2">Uncharacterized protein</fullName>
    </submittedName>
</protein>
<keyword evidence="3" id="KW-1185">Reference proteome</keyword>
<dbReference type="AlphaFoldDB" id="A0A2I0X4E2"/>
<reference evidence="2 3" key="2">
    <citation type="journal article" date="2017" name="Nature">
        <title>The Apostasia genome and the evolution of orchids.</title>
        <authorList>
            <person name="Zhang G.Q."/>
            <person name="Liu K.W."/>
            <person name="Li Z."/>
            <person name="Lohaus R."/>
            <person name="Hsiao Y.Y."/>
            <person name="Niu S.C."/>
            <person name="Wang J.Y."/>
            <person name="Lin Y.C."/>
            <person name="Xu Q."/>
            <person name="Chen L.J."/>
            <person name="Yoshida K."/>
            <person name="Fujiwara S."/>
            <person name="Wang Z.W."/>
            <person name="Zhang Y.Q."/>
            <person name="Mitsuda N."/>
            <person name="Wang M."/>
            <person name="Liu G.H."/>
            <person name="Pecoraro L."/>
            <person name="Huang H.X."/>
            <person name="Xiao X.J."/>
            <person name="Lin M."/>
            <person name="Wu X.Y."/>
            <person name="Wu W.L."/>
            <person name="Chen Y.Y."/>
            <person name="Chang S.B."/>
            <person name="Sakamoto S."/>
            <person name="Ohme-Takagi M."/>
            <person name="Yagi M."/>
            <person name="Zeng S.J."/>
            <person name="Shen C.Y."/>
            <person name="Yeh C.M."/>
            <person name="Luo Y.B."/>
            <person name="Tsai W.C."/>
            <person name="Van de Peer Y."/>
            <person name="Liu Z.J."/>
        </authorList>
    </citation>
    <scope>NUCLEOTIDE SEQUENCE [LARGE SCALE GENOMIC DNA]</scope>
    <source>
        <tissue evidence="2">The whole plant</tissue>
    </source>
</reference>
<evidence type="ECO:0000313" key="2">
    <source>
        <dbReference type="EMBL" id="PKU82776.1"/>
    </source>
</evidence>
<sequence>MTKGDSHPAAHNDGKRRSCKTGKADDVVSTITNDSLINFHKKFYFPNDLMVMAPKRSNQACLPPPGYLPIYKINLPARL</sequence>
<gene>
    <name evidence="2" type="ORF">MA16_Dca006074</name>
</gene>
<evidence type="ECO:0000256" key="1">
    <source>
        <dbReference type="SAM" id="MobiDB-lite"/>
    </source>
</evidence>
<evidence type="ECO:0000313" key="3">
    <source>
        <dbReference type="Proteomes" id="UP000233837"/>
    </source>
</evidence>
<dbReference type="Proteomes" id="UP000233837">
    <property type="component" value="Unassembled WGS sequence"/>
</dbReference>
<name>A0A2I0X4E2_9ASPA</name>